<name>A0ACC2K9V2_PERAE</name>
<comment type="caution">
    <text evidence="1">The sequence shown here is derived from an EMBL/GenBank/DDBJ whole genome shotgun (WGS) entry which is preliminary data.</text>
</comment>
<dbReference type="Proteomes" id="UP001234297">
    <property type="component" value="Chromosome 4"/>
</dbReference>
<protein>
    <submittedName>
        <fullName evidence="1">Uncharacterized protein</fullName>
    </submittedName>
</protein>
<evidence type="ECO:0000313" key="2">
    <source>
        <dbReference type="Proteomes" id="UP001234297"/>
    </source>
</evidence>
<sequence>MSFQQKATFGEAPTAVKKIEEEKDNGEDNDVKVTDRAEAGDGGMDLWEAEGDVVGEVVVDGDDVVDLFVGDVDG</sequence>
<evidence type="ECO:0000313" key="1">
    <source>
        <dbReference type="EMBL" id="KAJ8617866.1"/>
    </source>
</evidence>
<reference evidence="1 2" key="1">
    <citation type="journal article" date="2022" name="Hortic Res">
        <title>A haplotype resolved chromosomal level avocado genome allows analysis of novel avocado genes.</title>
        <authorList>
            <person name="Nath O."/>
            <person name="Fletcher S.J."/>
            <person name="Hayward A."/>
            <person name="Shaw L.M."/>
            <person name="Masouleh A.K."/>
            <person name="Furtado A."/>
            <person name="Henry R.J."/>
            <person name="Mitter N."/>
        </authorList>
    </citation>
    <scope>NUCLEOTIDE SEQUENCE [LARGE SCALE GENOMIC DNA]</scope>
    <source>
        <strain evidence="2">cv. Hass</strain>
    </source>
</reference>
<keyword evidence="2" id="KW-1185">Reference proteome</keyword>
<accession>A0ACC2K9V2</accession>
<gene>
    <name evidence="1" type="ORF">MRB53_014052</name>
</gene>
<proteinExistence type="predicted"/>
<organism evidence="1 2">
    <name type="scientific">Persea americana</name>
    <name type="common">Avocado</name>
    <dbReference type="NCBI Taxonomy" id="3435"/>
    <lineage>
        <taxon>Eukaryota</taxon>
        <taxon>Viridiplantae</taxon>
        <taxon>Streptophyta</taxon>
        <taxon>Embryophyta</taxon>
        <taxon>Tracheophyta</taxon>
        <taxon>Spermatophyta</taxon>
        <taxon>Magnoliopsida</taxon>
        <taxon>Magnoliidae</taxon>
        <taxon>Laurales</taxon>
        <taxon>Lauraceae</taxon>
        <taxon>Persea</taxon>
    </lineage>
</organism>
<dbReference type="EMBL" id="CM056812">
    <property type="protein sequence ID" value="KAJ8617866.1"/>
    <property type="molecule type" value="Genomic_DNA"/>
</dbReference>